<gene>
    <name evidence="3" type="ORF">ACEZDJ_05300</name>
</gene>
<dbReference type="Pfam" id="PF00067">
    <property type="entry name" value="p450"/>
    <property type="match status" value="1"/>
</dbReference>
<keyword evidence="2" id="KW-0560">Oxidoreductase</keyword>
<name>A0ABV6UGY1_9ACTN</name>
<proteinExistence type="inferred from homology"/>
<evidence type="ECO:0000313" key="3">
    <source>
        <dbReference type="EMBL" id="MFC1400699.1"/>
    </source>
</evidence>
<accession>A0ABV6UGY1</accession>
<dbReference type="SUPFAM" id="SSF48264">
    <property type="entry name" value="Cytochrome P450"/>
    <property type="match status" value="1"/>
</dbReference>
<dbReference type="InterPro" id="IPR017972">
    <property type="entry name" value="Cyt_P450_CS"/>
</dbReference>
<dbReference type="CDD" id="cd11033">
    <property type="entry name" value="CYP142-like"/>
    <property type="match status" value="1"/>
</dbReference>
<sequence length="420" mass="46166">MAAQVLDLGVDLADPETFAKDDLGAYWRRLRHEDPVHWQPAAAGRPGFWVVSRYADLMTVYRDPARFTSEQGNVLVTLLAGEDSAGGKMCAVTDGARHREVRNVLLKSFSPRVLAPIADRVRRNTARRVARAVLLGECDFAAEVSEHVPMATVSDLLGVPESDRAFLLERSRETLSSGEAGQSEEDGWSARSDILLYFADLMEQRRGGDAEDVISVLVNARINGAPLSREEIVLNCYSLILGGDETSRLTMNDVVHTLAGEPAQWQALREGEVGADSACEEALRWATPTMHFGRTATERVLLGDREIQPGDIVTVWHSSANRDETVFPDPDRFDLARTPNRHVAFGYGPHFCLGAHLARVEITALLDALRRFTSAIEVAGETARFHSNFLAGFSRLPVRFTPDKAGLSAFAAELKAERTA</sequence>
<keyword evidence="2" id="KW-0408">Iron</keyword>
<dbReference type="Gene3D" id="1.10.630.10">
    <property type="entry name" value="Cytochrome P450"/>
    <property type="match status" value="1"/>
</dbReference>
<comment type="caution">
    <text evidence="3">The sequence shown here is derived from an EMBL/GenBank/DDBJ whole genome shotgun (WGS) entry which is preliminary data.</text>
</comment>
<evidence type="ECO:0000256" key="2">
    <source>
        <dbReference type="RuleBase" id="RU000461"/>
    </source>
</evidence>
<dbReference type="InterPro" id="IPR001128">
    <property type="entry name" value="Cyt_P450"/>
</dbReference>
<dbReference type="InterPro" id="IPR002397">
    <property type="entry name" value="Cyt_P450_B"/>
</dbReference>
<dbReference type="Proteomes" id="UP001592528">
    <property type="component" value="Unassembled WGS sequence"/>
</dbReference>
<protein>
    <submittedName>
        <fullName evidence="3">Cytochrome P450</fullName>
    </submittedName>
</protein>
<evidence type="ECO:0000313" key="4">
    <source>
        <dbReference type="Proteomes" id="UP001592528"/>
    </source>
</evidence>
<comment type="similarity">
    <text evidence="1 2">Belongs to the cytochrome P450 family.</text>
</comment>
<keyword evidence="4" id="KW-1185">Reference proteome</keyword>
<dbReference type="InterPro" id="IPR036396">
    <property type="entry name" value="Cyt_P450_sf"/>
</dbReference>
<organism evidence="3 4">
    <name type="scientific">Streptacidiphilus cavernicola</name>
    <dbReference type="NCBI Taxonomy" id="3342716"/>
    <lineage>
        <taxon>Bacteria</taxon>
        <taxon>Bacillati</taxon>
        <taxon>Actinomycetota</taxon>
        <taxon>Actinomycetes</taxon>
        <taxon>Kitasatosporales</taxon>
        <taxon>Streptomycetaceae</taxon>
        <taxon>Streptacidiphilus</taxon>
    </lineage>
</organism>
<dbReference type="PROSITE" id="PS00086">
    <property type="entry name" value="CYTOCHROME_P450"/>
    <property type="match status" value="1"/>
</dbReference>
<dbReference type="PRINTS" id="PR00359">
    <property type="entry name" value="BP450"/>
</dbReference>
<keyword evidence="2" id="KW-0479">Metal-binding</keyword>
<dbReference type="EMBL" id="JBHEZZ010000002">
    <property type="protein sequence ID" value="MFC1400699.1"/>
    <property type="molecule type" value="Genomic_DNA"/>
</dbReference>
<dbReference type="PANTHER" id="PTHR46696">
    <property type="entry name" value="P450, PUTATIVE (EUROFUNG)-RELATED"/>
    <property type="match status" value="1"/>
</dbReference>
<reference evidence="3 4" key="1">
    <citation type="submission" date="2024-09" db="EMBL/GenBank/DDBJ databases">
        <authorList>
            <person name="Lee S.D."/>
        </authorList>
    </citation>
    <scope>NUCLEOTIDE SEQUENCE [LARGE SCALE GENOMIC DNA]</scope>
    <source>
        <strain evidence="3 4">N1-5</strain>
    </source>
</reference>
<keyword evidence="2" id="KW-0349">Heme</keyword>
<dbReference type="PANTHER" id="PTHR46696:SF4">
    <property type="entry name" value="BIOTIN BIOSYNTHESIS CYTOCHROME P450"/>
    <property type="match status" value="1"/>
</dbReference>
<keyword evidence="2" id="KW-0503">Monooxygenase</keyword>
<dbReference type="RefSeq" id="WP_030253642.1">
    <property type="nucleotide sequence ID" value="NZ_JBHEZZ010000002.1"/>
</dbReference>
<evidence type="ECO:0000256" key="1">
    <source>
        <dbReference type="ARBA" id="ARBA00010617"/>
    </source>
</evidence>